<proteinExistence type="predicted"/>
<evidence type="ECO:0000313" key="2">
    <source>
        <dbReference type="Proteomes" id="UP000254543"/>
    </source>
</evidence>
<reference evidence="1 2" key="1">
    <citation type="submission" date="2018-06" db="EMBL/GenBank/DDBJ databases">
        <authorList>
            <consortium name="Pathogen Informatics"/>
            <person name="Doyle S."/>
        </authorList>
    </citation>
    <scope>NUCLEOTIDE SEQUENCE [LARGE SCALE GENOMIC DNA]</scope>
    <source>
        <strain evidence="1 2">NCTC13338</strain>
    </source>
</reference>
<dbReference type="AlphaFoldDB" id="A0A377IR26"/>
<name>A0A377IR26_HELPX</name>
<evidence type="ECO:0000313" key="1">
    <source>
        <dbReference type="EMBL" id="STO82727.1"/>
    </source>
</evidence>
<dbReference type="RefSeq" id="WP_114991632.1">
    <property type="nucleotide sequence ID" value="NZ_UGHQ01000001.1"/>
</dbReference>
<gene>
    <name evidence="1" type="ORF">NCTC13338_00846</name>
</gene>
<sequence>MAISKWQRLFNKIKHGIGSPFGVIKEVFFYDYSPNNPNNSPQLKQFLEYKCHFIGFVETFIGPSESLFFVYKNGPSATFNLKNYLLVLAKIHCNPTAICYCENKQDAQNTDTKEIKFLSAKSHDFGKELDSISVELSNPKTFIQSLLKLGSFLHGKAIESLNNPTNYPPINWIVQPGLAPWETTVEIEEHKRNTIDDHYRQSSEQNIKINEIADDLKSGKIVGKKIISDALLSTNYCFMDDENLKDLKKLLSQDQINLSNIIVSAINQAENVNQAETINQAENVNGINLTSAIIDKIEYHFRDNTFHFIFNVSDNFLGGKSKLTIEVPRMALENIKLPDMKEICVNQWYIDIFRNILIQSINNGSYIIEGIKLWEWF</sequence>
<dbReference type="Proteomes" id="UP000254543">
    <property type="component" value="Unassembled WGS sequence"/>
</dbReference>
<organism evidence="1 2">
    <name type="scientific">Helicobacter pylori</name>
    <name type="common">Campylobacter pylori</name>
    <dbReference type="NCBI Taxonomy" id="210"/>
    <lineage>
        <taxon>Bacteria</taxon>
        <taxon>Pseudomonadati</taxon>
        <taxon>Campylobacterota</taxon>
        <taxon>Epsilonproteobacteria</taxon>
        <taxon>Campylobacterales</taxon>
        <taxon>Helicobacteraceae</taxon>
        <taxon>Helicobacter</taxon>
    </lineage>
</organism>
<dbReference type="EMBL" id="UGHQ01000001">
    <property type="protein sequence ID" value="STO82727.1"/>
    <property type="molecule type" value="Genomic_DNA"/>
</dbReference>
<accession>A0A377IR26</accession>
<protein>
    <submittedName>
        <fullName evidence="1">Uncharacterized protein</fullName>
    </submittedName>
</protein>